<dbReference type="PANTHER" id="PTHR35859:SF1">
    <property type="entry name" value="NONSELECTIVE CATION CHANNEL PROTEIN"/>
    <property type="match status" value="1"/>
</dbReference>
<evidence type="ECO:0000259" key="3">
    <source>
        <dbReference type="Pfam" id="PF23190"/>
    </source>
</evidence>
<gene>
    <name evidence="5" type="ORF">EJ05DRAFT_461371</name>
</gene>
<dbReference type="InterPro" id="IPR056336">
    <property type="entry name" value="YVC1_C"/>
</dbReference>
<keyword evidence="2" id="KW-0472">Membrane</keyword>
<dbReference type="AlphaFoldDB" id="A0A6A6WI25"/>
<dbReference type="Proteomes" id="UP000799437">
    <property type="component" value="Unassembled WGS sequence"/>
</dbReference>
<feature type="transmembrane region" description="Helical" evidence="2">
    <location>
        <begin position="328"/>
        <end position="346"/>
    </location>
</feature>
<feature type="compositionally biased region" description="Low complexity" evidence="1">
    <location>
        <begin position="680"/>
        <end position="691"/>
    </location>
</feature>
<dbReference type="EMBL" id="ML996567">
    <property type="protein sequence ID" value="KAF2760801.1"/>
    <property type="molecule type" value="Genomic_DNA"/>
</dbReference>
<feature type="domain" description="YVC1 N-terminal linker helical" evidence="3">
    <location>
        <begin position="79"/>
        <end position="262"/>
    </location>
</feature>
<dbReference type="Pfam" id="PF23190">
    <property type="entry name" value="LHD_TRPY1"/>
    <property type="match status" value="1"/>
</dbReference>
<reference evidence="5" key="1">
    <citation type="journal article" date="2020" name="Stud. Mycol.">
        <title>101 Dothideomycetes genomes: a test case for predicting lifestyles and emergence of pathogens.</title>
        <authorList>
            <person name="Haridas S."/>
            <person name="Albert R."/>
            <person name="Binder M."/>
            <person name="Bloem J."/>
            <person name="Labutti K."/>
            <person name="Salamov A."/>
            <person name="Andreopoulos B."/>
            <person name="Baker S."/>
            <person name="Barry K."/>
            <person name="Bills G."/>
            <person name="Bluhm B."/>
            <person name="Cannon C."/>
            <person name="Castanera R."/>
            <person name="Culley D."/>
            <person name="Daum C."/>
            <person name="Ezra D."/>
            <person name="Gonzalez J."/>
            <person name="Henrissat B."/>
            <person name="Kuo A."/>
            <person name="Liang C."/>
            <person name="Lipzen A."/>
            <person name="Lutzoni F."/>
            <person name="Magnuson J."/>
            <person name="Mondo S."/>
            <person name="Nolan M."/>
            <person name="Ohm R."/>
            <person name="Pangilinan J."/>
            <person name="Park H.-J."/>
            <person name="Ramirez L."/>
            <person name="Alfaro M."/>
            <person name="Sun H."/>
            <person name="Tritt A."/>
            <person name="Yoshinaga Y."/>
            <person name="Zwiers L.-H."/>
            <person name="Turgeon B."/>
            <person name="Goodwin S."/>
            <person name="Spatafora J."/>
            <person name="Crous P."/>
            <person name="Grigoriev I."/>
        </authorList>
    </citation>
    <scope>NUCLEOTIDE SEQUENCE</scope>
    <source>
        <strain evidence="5">CBS 121739</strain>
    </source>
</reference>
<dbReference type="PANTHER" id="PTHR35859">
    <property type="entry name" value="NONSELECTIVE CATION CHANNEL PROTEIN"/>
    <property type="match status" value="1"/>
</dbReference>
<evidence type="ECO:0000256" key="2">
    <source>
        <dbReference type="SAM" id="Phobius"/>
    </source>
</evidence>
<keyword evidence="2" id="KW-1133">Transmembrane helix</keyword>
<proteinExistence type="predicted"/>
<evidence type="ECO:0008006" key="7">
    <source>
        <dbReference type="Google" id="ProtNLM"/>
    </source>
</evidence>
<feature type="transmembrane region" description="Helical" evidence="2">
    <location>
        <begin position="581"/>
        <end position="597"/>
    </location>
</feature>
<accession>A0A6A6WI25</accession>
<feature type="region of interest" description="Disordered" evidence="1">
    <location>
        <begin position="1"/>
        <end position="63"/>
    </location>
</feature>
<feature type="transmembrane region" description="Helical" evidence="2">
    <location>
        <begin position="391"/>
        <end position="408"/>
    </location>
</feature>
<dbReference type="InterPro" id="IPR052971">
    <property type="entry name" value="TRP_calcium_channel"/>
</dbReference>
<organism evidence="5 6">
    <name type="scientific">Pseudovirgaria hyperparasitica</name>
    <dbReference type="NCBI Taxonomy" id="470096"/>
    <lineage>
        <taxon>Eukaryota</taxon>
        <taxon>Fungi</taxon>
        <taxon>Dikarya</taxon>
        <taxon>Ascomycota</taxon>
        <taxon>Pezizomycotina</taxon>
        <taxon>Dothideomycetes</taxon>
        <taxon>Dothideomycetes incertae sedis</taxon>
        <taxon>Acrospermales</taxon>
        <taxon>Acrospermaceae</taxon>
        <taxon>Pseudovirgaria</taxon>
    </lineage>
</organism>
<dbReference type="OrthoDB" id="2373987at2759"/>
<feature type="transmembrane region" description="Helical" evidence="2">
    <location>
        <begin position="358"/>
        <end position="379"/>
    </location>
</feature>
<feature type="domain" description="Calcium channel YVC1-like C-terminal transmembrane" evidence="4">
    <location>
        <begin position="314"/>
        <end position="601"/>
    </location>
</feature>
<feature type="transmembrane region" description="Helical" evidence="2">
    <location>
        <begin position="491"/>
        <end position="516"/>
    </location>
</feature>
<evidence type="ECO:0000259" key="4">
    <source>
        <dbReference type="Pfam" id="PF23317"/>
    </source>
</evidence>
<keyword evidence="6" id="KW-1185">Reference proteome</keyword>
<protein>
    <recommendedName>
        <fullName evidence="7">Nonselective cation channel</fullName>
    </recommendedName>
</protein>
<dbReference type="RefSeq" id="XP_033603252.1">
    <property type="nucleotide sequence ID" value="XM_033742642.1"/>
</dbReference>
<feature type="transmembrane region" description="Helical" evidence="2">
    <location>
        <begin position="298"/>
        <end position="316"/>
    </location>
</feature>
<evidence type="ECO:0000313" key="6">
    <source>
        <dbReference type="Proteomes" id="UP000799437"/>
    </source>
</evidence>
<evidence type="ECO:0000313" key="5">
    <source>
        <dbReference type="EMBL" id="KAF2760801.1"/>
    </source>
</evidence>
<dbReference type="Pfam" id="PF23317">
    <property type="entry name" value="YVC1_C"/>
    <property type="match status" value="1"/>
</dbReference>
<keyword evidence="2" id="KW-0812">Transmembrane</keyword>
<dbReference type="InterPro" id="IPR056337">
    <property type="entry name" value="LHD_YVC1"/>
</dbReference>
<feature type="transmembrane region" description="Helical" evidence="2">
    <location>
        <begin position="469"/>
        <end position="485"/>
    </location>
</feature>
<evidence type="ECO:0000256" key="1">
    <source>
        <dbReference type="SAM" id="MobiDB-lite"/>
    </source>
</evidence>
<name>A0A6A6WI25_9PEZI</name>
<feature type="region of interest" description="Disordered" evidence="1">
    <location>
        <begin position="667"/>
        <end position="711"/>
    </location>
</feature>
<feature type="transmembrane region" description="Helical" evidence="2">
    <location>
        <begin position="555"/>
        <end position="575"/>
    </location>
</feature>
<sequence>MSNDNESFPRLRWSRNTQQPERPHHRRSLSDALRLMRTREEQDNLLGDDERVDTEEGHVQGPEQIFCPNPHAELPVYTTLHRIRRLVMASIDDPYSFEQLKEPRMNVLIVRPLVDRLYDPEDVSVVYCLLVNKVQFLREQTSQTHHETVSITRATLCEIVASKILRRIDEEHSGRPGLLLLANVLVASFEPFQQAPDEVLSESGHHSRRTKRNRRGGYEGTLTALEVAIISKSKFFLSGSACRKVVDAVYRGRVVYTPTSFMDILPDYYKHKPVSLYDPRKAPIFNQYRLIVPRTRNLIEIFQFLILFILYGIAMHYRDHTQWTAPEVLFIVYAAGWVLDELLSILEHGWDVHTQNLWSFLDISFCVIYITYLTVRIHGWAVGNMEQCRQALDLLSIASILLFPRIAFNVVPDNMLFLSLRAMMADFTVLTLLAVWCFAGFLLAMRWLAAGRAFDVSDDDTNPITISKWMLFIWFGLDGTGIQQAPTFHLILGPALMVLFAFLGNTLFLTVLVAILTNTFSKIAADASAEIQFRRAVQTFEGVKSDSLFLYRPPFNILALVILLPLKFILSPRWFHKINVFSVKALNFPILLFIALHERRSLWTRKKATVSGGPNKKKRLSLSNLTQGFDVHGDLKAVFEADPPTSVLDAIEEEDDLDEAILENSFAHGPRHGDSLSTRGVSVSPGAYSGSPGSGGRRRRFSSVVTAAQVT</sequence>
<feature type="transmembrane region" description="Helical" evidence="2">
    <location>
        <begin position="428"/>
        <end position="448"/>
    </location>
</feature>
<dbReference type="GeneID" id="54483696"/>